<reference evidence="2" key="1">
    <citation type="submission" date="2023-01" db="EMBL/GenBank/DDBJ databases">
        <title>Colletotrichum chrysophilum M932 genome sequence.</title>
        <authorList>
            <person name="Baroncelli R."/>
        </authorList>
    </citation>
    <scope>NUCLEOTIDE SEQUENCE</scope>
    <source>
        <strain evidence="2">M932</strain>
    </source>
</reference>
<proteinExistence type="predicted"/>
<evidence type="ECO:0000313" key="2">
    <source>
        <dbReference type="EMBL" id="KAK1842328.1"/>
    </source>
</evidence>
<keyword evidence="3" id="KW-1185">Reference proteome</keyword>
<protein>
    <submittedName>
        <fullName evidence="2">Uncharacterized protein</fullName>
    </submittedName>
</protein>
<sequence length="69" mass="7605">MFYEQPYPHITDRKGPAKICLIAGQVDTAGENGTNKGRRISRERNPSNNRRASRSVPHLGRSASSGPRS</sequence>
<feature type="region of interest" description="Disordered" evidence="1">
    <location>
        <begin position="25"/>
        <end position="69"/>
    </location>
</feature>
<name>A0AAD9EBR3_9PEZI</name>
<dbReference type="EMBL" id="JAQOWY010000420">
    <property type="protein sequence ID" value="KAK1842328.1"/>
    <property type="molecule type" value="Genomic_DNA"/>
</dbReference>
<evidence type="ECO:0000313" key="3">
    <source>
        <dbReference type="Proteomes" id="UP001243330"/>
    </source>
</evidence>
<dbReference type="Proteomes" id="UP001243330">
    <property type="component" value="Unassembled WGS sequence"/>
</dbReference>
<accession>A0AAD9EBR3</accession>
<comment type="caution">
    <text evidence="2">The sequence shown here is derived from an EMBL/GenBank/DDBJ whole genome shotgun (WGS) entry which is preliminary data.</text>
</comment>
<evidence type="ECO:0000256" key="1">
    <source>
        <dbReference type="SAM" id="MobiDB-lite"/>
    </source>
</evidence>
<gene>
    <name evidence="2" type="ORF">CCHR01_15036</name>
</gene>
<dbReference type="AlphaFoldDB" id="A0AAD9EBR3"/>
<organism evidence="2 3">
    <name type="scientific">Colletotrichum chrysophilum</name>
    <dbReference type="NCBI Taxonomy" id="1836956"/>
    <lineage>
        <taxon>Eukaryota</taxon>
        <taxon>Fungi</taxon>
        <taxon>Dikarya</taxon>
        <taxon>Ascomycota</taxon>
        <taxon>Pezizomycotina</taxon>
        <taxon>Sordariomycetes</taxon>
        <taxon>Hypocreomycetidae</taxon>
        <taxon>Glomerellales</taxon>
        <taxon>Glomerellaceae</taxon>
        <taxon>Colletotrichum</taxon>
        <taxon>Colletotrichum gloeosporioides species complex</taxon>
    </lineage>
</organism>